<dbReference type="PANTHER" id="PTHR33608:SF6">
    <property type="entry name" value="BLL2464 PROTEIN"/>
    <property type="match status" value="1"/>
</dbReference>
<dbReference type="GeneID" id="63185328"/>
<dbReference type="RefSeq" id="WP_207270182.1">
    <property type="nucleotide sequence ID" value="NZ_CP071463.1"/>
</dbReference>
<evidence type="ECO:0000313" key="3">
    <source>
        <dbReference type="Proteomes" id="UP000663191"/>
    </source>
</evidence>
<dbReference type="InterPro" id="IPR002881">
    <property type="entry name" value="DUF58"/>
</dbReference>
<gene>
    <name evidence="2" type="ORF">J0X27_16250</name>
</gene>
<organism evidence="2 3">
    <name type="scientific">Natrinema longum</name>
    <dbReference type="NCBI Taxonomy" id="370324"/>
    <lineage>
        <taxon>Archaea</taxon>
        <taxon>Methanobacteriati</taxon>
        <taxon>Methanobacteriota</taxon>
        <taxon>Stenosarchaea group</taxon>
        <taxon>Halobacteria</taxon>
        <taxon>Halobacteriales</taxon>
        <taxon>Natrialbaceae</taxon>
        <taxon>Natrinema</taxon>
    </lineage>
</organism>
<evidence type="ECO:0000313" key="2">
    <source>
        <dbReference type="EMBL" id="QSW84980.1"/>
    </source>
</evidence>
<reference evidence="2 3" key="1">
    <citation type="journal article" date="2006" name="Int. J. Syst. Evol. Microbiol.">
        <title>Haloterrigena longa sp. nov. and Haloterrigena limicola sp. nov., extremely halophilic archaea isolated from a salt lake.</title>
        <authorList>
            <person name="Cui H.L."/>
            <person name="Tohty D."/>
            <person name="Zhou P.J."/>
            <person name="Liu S.J."/>
        </authorList>
    </citation>
    <scope>NUCLEOTIDE SEQUENCE [LARGE SCALE GENOMIC DNA]</scope>
    <source>
        <strain evidence="2 3">ABH32</strain>
    </source>
</reference>
<keyword evidence="3" id="KW-1185">Reference proteome</keyword>
<sequence>MSETATERPTNRWAGVDAIAWAAAAAGLLAREPGVLLLAAVGVVFAAYARLGTQPEPEIRITREIDDRTPTPGQHVTVRLTLENRGNRLLPDVRIVDGVPTALGVPEGSPHLGTVLHAGESLTHTYTIRAERGTHEFDPVRVVCRSFNGASETALRERVETTLTCSPSMDGSCEPPLRRLVSHYGGQIPTDSGGSGTEFYGVRDYRPGDRVNRIDWARRARTGELTTLDFREERTATALLFVDARPSAYVGVSDDTSGTHAVEWSVRASGEIFAGLLDAGNRAGITAVGSEFVWLGPSAGETHRQRARNLLATTPTLSSSPPRERIRTHKLATPSPDVDRQTALQLRQLEVHLPDDAQVLFCSPLADDAAVTIARRLQAAGTAVTVVSPDVTDRKTLGARVARLSRRERIQTLQRANVRVIDCQMSEPLAVAFERAEEGWQ</sequence>
<proteinExistence type="predicted"/>
<name>A0A8A2U8F2_9EURY</name>
<dbReference type="Proteomes" id="UP000663191">
    <property type="component" value="Chromosome"/>
</dbReference>
<protein>
    <submittedName>
        <fullName evidence="2">DUF58 domain-containing protein</fullName>
    </submittedName>
</protein>
<evidence type="ECO:0000259" key="1">
    <source>
        <dbReference type="Pfam" id="PF01882"/>
    </source>
</evidence>
<dbReference type="AlphaFoldDB" id="A0A8A2U8F2"/>
<accession>A0A8A2U8F2</accession>
<dbReference type="PANTHER" id="PTHR33608">
    <property type="entry name" value="BLL2464 PROTEIN"/>
    <property type="match status" value="1"/>
</dbReference>
<dbReference type="EMBL" id="CP071463">
    <property type="protein sequence ID" value="QSW84980.1"/>
    <property type="molecule type" value="Genomic_DNA"/>
</dbReference>
<dbReference type="KEGG" id="hlo:J0X27_16250"/>
<dbReference type="Pfam" id="PF01882">
    <property type="entry name" value="DUF58"/>
    <property type="match status" value="1"/>
</dbReference>
<dbReference type="OrthoDB" id="31512at2157"/>
<feature type="domain" description="DUF58" evidence="1">
    <location>
        <begin position="202"/>
        <end position="328"/>
    </location>
</feature>